<dbReference type="Proteomes" id="UP000318384">
    <property type="component" value="Chromosome"/>
</dbReference>
<dbReference type="Gene3D" id="1.10.1130.10">
    <property type="entry name" value="Flavocytochrome C3, Chain A"/>
    <property type="match status" value="1"/>
</dbReference>
<dbReference type="RefSeq" id="WP_145178694.1">
    <property type="nucleotide sequence ID" value="NZ_CP037422.1"/>
</dbReference>
<name>A0A517WZY3_9PLAN</name>
<dbReference type="InterPro" id="IPR036280">
    <property type="entry name" value="Multihaem_cyt_sf"/>
</dbReference>
<evidence type="ECO:0000313" key="4">
    <source>
        <dbReference type="Proteomes" id="UP000318384"/>
    </source>
</evidence>
<dbReference type="OrthoDB" id="234670at2"/>
<evidence type="ECO:0000256" key="1">
    <source>
        <dbReference type="ARBA" id="ARBA00022729"/>
    </source>
</evidence>
<protein>
    <recommendedName>
        <fullName evidence="2">Cytochrome c-552/4 domain-containing protein</fullName>
    </recommendedName>
</protein>
<dbReference type="PANTHER" id="PTHR35038:SF8">
    <property type="entry name" value="C-TYPE POLYHEME CYTOCHROME OMCC"/>
    <property type="match status" value="1"/>
</dbReference>
<proteinExistence type="predicted"/>
<dbReference type="InterPro" id="IPR023155">
    <property type="entry name" value="Cyt_c-552/4"/>
</dbReference>
<dbReference type="PANTHER" id="PTHR35038">
    <property type="entry name" value="DISSIMILATORY SULFITE REDUCTASE SIRA"/>
    <property type="match status" value="1"/>
</dbReference>
<evidence type="ECO:0000313" key="3">
    <source>
        <dbReference type="EMBL" id="QDU10812.1"/>
    </source>
</evidence>
<dbReference type="Pfam" id="PF13435">
    <property type="entry name" value="Cytochrome_C554"/>
    <property type="match status" value="1"/>
</dbReference>
<feature type="domain" description="Cytochrome c-552/4" evidence="2">
    <location>
        <begin position="180"/>
        <end position="219"/>
    </location>
</feature>
<keyword evidence="1" id="KW-0732">Signal</keyword>
<dbReference type="SUPFAM" id="SSF48695">
    <property type="entry name" value="Multiheme cytochromes"/>
    <property type="match status" value="1"/>
</dbReference>
<sequence length="391" mass="44223">MNGKFPFLTPLLILLLACASGTAWYLYGSQEHTPFVRKLLSAEQPVKMKQCCECHEKVCHQFAGAPHLRTLRKATDADVLDKFAGKKVTLKENGYTYRFYEKEGVLWVDCNVYPNPVRIEWVFGSGLHALTPVSLFKNDSGKSELLQHIVSWYPSGKLGVTLGLQELAENTAGIQSLGEVLSHEKTMGCFGCHTSYLGNEPGVIETSQMIAGVSCIRCHLNGEAHIKAVEKGEKNLKLTKWNQLTPLESINRCGECHRRSDQLEPDEIHPSNELLIRFAPIGMSQSPCFIKQGELKLPPGKSSRFDCTTCHDPHEQASRDPEYYREICLNCHSQLEGHAPVCSKENMKSQCLKCHMPAVNVHDNLSFTDHWIRIREFDQQRFHDLKFKKPQ</sequence>
<dbReference type="EMBL" id="CP037422">
    <property type="protein sequence ID" value="QDU10812.1"/>
    <property type="molecule type" value="Genomic_DNA"/>
</dbReference>
<dbReference type="PROSITE" id="PS51257">
    <property type="entry name" value="PROKAR_LIPOPROTEIN"/>
    <property type="match status" value="1"/>
</dbReference>
<evidence type="ECO:0000259" key="2">
    <source>
        <dbReference type="Pfam" id="PF13435"/>
    </source>
</evidence>
<accession>A0A517WZY3</accession>
<dbReference type="InterPro" id="IPR051829">
    <property type="entry name" value="Multiheme_Cytochr_ET"/>
</dbReference>
<gene>
    <name evidence="3" type="ORF">V202x_42250</name>
</gene>
<organism evidence="3 4">
    <name type="scientific">Gimesia aquarii</name>
    <dbReference type="NCBI Taxonomy" id="2527964"/>
    <lineage>
        <taxon>Bacteria</taxon>
        <taxon>Pseudomonadati</taxon>
        <taxon>Planctomycetota</taxon>
        <taxon>Planctomycetia</taxon>
        <taxon>Planctomycetales</taxon>
        <taxon>Planctomycetaceae</taxon>
        <taxon>Gimesia</taxon>
    </lineage>
</organism>
<keyword evidence="4" id="KW-1185">Reference proteome</keyword>
<dbReference type="AlphaFoldDB" id="A0A517WZY3"/>
<reference evidence="3 4" key="1">
    <citation type="submission" date="2019-03" db="EMBL/GenBank/DDBJ databases">
        <title>Deep-cultivation of Planctomycetes and their phenomic and genomic characterization uncovers novel biology.</title>
        <authorList>
            <person name="Wiegand S."/>
            <person name="Jogler M."/>
            <person name="Boedeker C."/>
            <person name="Pinto D."/>
            <person name="Vollmers J."/>
            <person name="Rivas-Marin E."/>
            <person name="Kohn T."/>
            <person name="Peeters S.H."/>
            <person name="Heuer A."/>
            <person name="Rast P."/>
            <person name="Oberbeckmann S."/>
            <person name="Bunk B."/>
            <person name="Jeske O."/>
            <person name="Meyerdierks A."/>
            <person name="Storesund J.E."/>
            <person name="Kallscheuer N."/>
            <person name="Luecker S."/>
            <person name="Lage O.M."/>
            <person name="Pohl T."/>
            <person name="Merkel B.J."/>
            <person name="Hornburger P."/>
            <person name="Mueller R.-W."/>
            <person name="Bruemmer F."/>
            <person name="Labrenz M."/>
            <person name="Spormann A.M."/>
            <person name="Op den Camp H."/>
            <person name="Overmann J."/>
            <person name="Amann R."/>
            <person name="Jetten M.S.M."/>
            <person name="Mascher T."/>
            <person name="Medema M.H."/>
            <person name="Devos D.P."/>
            <person name="Kaster A.-K."/>
            <person name="Ovreas L."/>
            <person name="Rohde M."/>
            <person name="Galperin M.Y."/>
            <person name="Jogler C."/>
        </authorList>
    </citation>
    <scope>NUCLEOTIDE SEQUENCE [LARGE SCALE GENOMIC DNA]</scope>
    <source>
        <strain evidence="3 4">V202</strain>
    </source>
</reference>